<organism evidence="2 3">
    <name type="scientific">Micromonospora acroterricola</name>
    <dbReference type="NCBI Taxonomy" id="2202421"/>
    <lineage>
        <taxon>Bacteria</taxon>
        <taxon>Bacillati</taxon>
        <taxon>Actinomycetota</taxon>
        <taxon>Actinomycetes</taxon>
        <taxon>Micromonosporales</taxon>
        <taxon>Micromonosporaceae</taxon>
        <taxon>Micromonospora</taxon>
    </lineage>
</organism>
<name>A0A317D8Z4_9ACTN</name>
<sequence length="61" mass="6470">MEHIVPDLTSALNPFAAEGDRATDDDRGPTADVSAASMTRLRTPFASADDDHETADQTASH</sequence>
<dbReference type="AlphaFoldDB" id="A0A317D8Z4"/>
<comment type="caution">
    <text evidence="2">The sequence shown here is derived from an EMBL/GenBank/DDBJ whole genome shotgun (WGS) entry which is preliminary data.</text>
</comment>
<keyword evidence="3" id="KW-1185">Reference proteome</keyword>
<dbReference type="Proteomes" id="UP000245410">
    <property type="component" value="Unassembled WGS sequence"/>
</dbReference>
<feature type="compositionally biased region" description="Basic and acidic residues" evidence="1">
    <location>
        <begin position="18"/>
        <end position="29"/>
    </location>
</feature>
<dbReference type="OrthoDB" id="3403208at2"/>
<evidence type="ECO:0000256" key="1">
    <source>
        <dbReference type="SAM" id="MobiDB-lite"/>
    </source>
</evidence>
<accession>A0A317D8Z4</accession>
<reference evidence="2 3" key="1">
    <citation type="submission" date="2018-05" db="EMBL/GenBank/DDBJ databases">
        <title>Micromonospora atacamensis sp. nov., a novel actinobacteria isolated from high altitude Atacama Desert soil.</title>
        <authorList>
            <person name="Carro L."/>
            <person name="Golinska P."/>
            <person name="Klenk H.-P."/>
            <person name="Goodfellow M."/>
        </authorList>
    </citation>
    <scope>NUCLEOTIDE SEQUENCE [LARGE SCALE GENOMIC DNA]</scope>
    <source>
        <strain evidence="2 3">5R2A7</strain>
    </source>
</reference>
<evidence type="ECO:0000313" key="2">
    <source>
        <dbReference type="EMBL" id="PWR09263.1"/>
    </source>
</evidence>
<evidence type="ECO:0000313" key="3">
    <source>
        <dbReference type="Proteomes" id="UP000245410"/>
    </source>
</evidence>
<dbReference type="EMBL" id="QGKR01000182">
    <property type="protein sequence ID" value="PWR09263.1"/>
    <property type="molecule type" value="Genomic_DNA"/>
</dbReference>
<feature type="region of interest" description="Disordered" evidence="1">
    <location>
        <begin position="1"/>
        <end position="61"/>
    </location>
</feature>
<proteinExistence type="predicted"/>
<gene>
    <name evidence="2" type="ORF">DKT68_13050</name>
</gene>
<protein>
    <submittedName>
        <fullName evidence="2">Uncharacterized protein</fullName>
    </submittedName>
</protein>